<reference evidence="2" key="1">
    <citation type="journal article" date="2022" name="Mol. Ecol. Resour.">
        <title>The genomes of chicory, endive, great burdock and yacon provide insights into Asteraceae palaeo-polyploidization history and plant inulin production.</title>
        <authorList>
            <person name="Fan W."/>
            <person name="Wang S."/>
            <person name="Wang H."/>
            <person name="Wang A."/>
            <person name="Jiang F."/>
            <person name="Liu H."/>
            <person name="Zhao H."/>
            <person name="Xu D."/>
            <person name="Zhang Y."/>
        </authorList>
    </citation>
    <scope>NUCLEOTIDE SEQUENCE [LARGE SCALE GENOMIC DNA]</scope>
    <source>
        <strain evidence="2">cv. Yunnan</strain>
    </source>
</reference>
<evidence type="ECO:0000313" key="2">
    <source>
        <dbReference type="Proteomes" id="UP001056120"/>
    </source>
</evidence>
<dbReference type="EMBL" id="CM042035">
    <property type="protein sequence ID" value="KAI3754980.1"/>
    <property type="molecule type" value="Genomic_DNA"/>
</dbReference>
<reference evidence="1 2" key="2">
    <citation type="journal article" date="2022" name="Mol. Ecol. Resour.">
        <title>The genomes of chicory, endive, great burdock and yacon provide insights into Asteraceae paleo-polyploidization history and plant inulin production.</title>
        <authorList>
            <person name="Fan W."/>
            <person name="Wang S."/>
            <person name="Wang H."/>
            <person name="Wang A."/>
            <person name="Jiang F."/>
            <person name="Liu H."/>
            <person name="Zhao H."/>
            <person name="Xu D."/>
            <person name="Zhang Y."/>
        </authorList>
    </citation>
    <scope>NUCLEOTIDE SEQUENCE [LARGE SCALE GENOMIC DNA]</scope>
    <source>
        <strain evidence="2">cv. Yunnan</strain>
        <tissue evidence="1">Leaves</tissue>
    </source>
</reference>
<name>A0ACB9E7Y5_9ASTR</name>
<organism evidence="1 2">
    <name type="scientific">Smallanthus sonchifolius</name>
    <dbReference type="NCBI Taxonomy" id="185202"/>
    <lineage>
        <taxon>Eukaryota</taxon>
        <taxon>Viridiplantae</taxon>
        <taxon>Streptophyta</taxon>
        <taxon>Embryophyta</taxon>
        <taxon>Tracheophyta</taxon>
        <taxon>Spermatophyta</taxon>
        <taxon>Magnoliopsida</taxon>
        <taxon>eudicotyledons</taxon>
        <taxon>Gunneridae</taxon>
        <taxon>Pentapetalae</taxon>
        <taxon>asterids</taxon>
        <taxon>campanulids</taxon>
        <taxon>Asterales</taxon>
        <taxon>Asteraceae</taxon>
        <taxon>Asteroideae</taxon>
        <taxon>Heliantheae alliance</taxon>
        <taxon>Millerieae</taxon>
        <taxon>Smallanthus</taxon>
    </lineage>
</organism>
<protein>
    <submittedName>
        <fullName evidence="1">Uncharacterized protein</fullName>
    </submittedName>
</protein>
<sequence>MIRKSSKSLGYYIKVNRISIKGTPFQLPSMKSESVKLTIVSHTTLRSDIYKALVYGFSKATKNIPRVNAVKPFSLCLKSSAIGSVRTGFRVPSIDLQTESGKVWTISGDNSMKRTGKGAACLGFIDGGLGMKDAIVIGTFQMENNFLFLDLASQKFGFSSSLLARGTSCSSFNFTEISL</sequence>
<proteinExistence type="predicted"/>
<comment type="caution">
    <text evidence="1">The sequence shown here is derived from an EMBL/GenBank/DDBJ whole genome shotgun (WGS) entry which is preliminary data.</text>
</comment>
<keyword evidence="2" id="KW-1185">Reference proteome</keyword>
<gene>
    <name evidence="1" type="ORF">L1987_54772</name>
</gene>
<accession>A0ACB9E7Y5</accession>
<dbReference type="Proteomes" id="UP001056120">
    <property type="component" value="Linkage Group LG18"/>
</dbReference>
<evidence type="ECO:0000313" key="1">
    <source>
        <dbReference type="EMBL" id="KAI3754980.1"/>
    </source>
</evidence>